<keyword evidence="3" id="KW-1185">Reference proteome</keyword>
<evidence type="ECO:0000313" key="3">
    <source>
        <dbReference type="Proteomes" id="UP000242444"/>
    </source>
</evidence>
<accession>A0A263CYX3</accession>
<feature type="region of interest" description="Disordered" evidence="1">
    <location>
        <begin position="106"/>
        <end position="129"/>
    </location>
</feature>
<dbReference type="SUPFAM" id="SSF52091">
    <property type="entry name" value="SpoIIaa-like"/>
    <property type="match status" value="1"/>
</dbReference>
<evidence type="ECO:0000313" key="2">
    <source>
        <dbReference type="EMBL" id="OZM71098.1"/>
    </source>
</evidence>
<dbReference type="InterPro" id="IPR036513">
    <property type="entry name" value="STAS_dom_sf"/>
</dbReference>
<dbReference type="Gene3D" id="3.30.750.24">
    <property type="entry name" value="STAS domain"/>
    <property type="match status" value="1"/>
</dbReference>
<sequence length="129" mass="13827">MVHVRAKAGGILVTADGDVDPCSLGALCGALENEPQSRTAALEIDLTRVSFCCTDGLTLLMHLSQRCAESHRPCRFAFSRAVSRPLRLLGWLDHMQIRDEGIRSDASDTRRVTSLSSGASAGSAREAVT</sequence>
<dbReference type="EMBL" id="NKYE01000015">
    <property type="protein sequence ID" value="OZM71098.1"/>
    <property type="molecule type" value="Genomic_DNA"/>
</dbReference>
<feature type="compositionally biased region" description="Low complexity" evidence="1">
    <location>
        <begin position="114"/>
        <end position="129"/>
    </location>
</feature>
<dbReference type="InParanoid" id="A0A263CYX3"/>
<reference evidence="2 3" key="1">
    <citation type="submission" date="2017-07" db="EMBL/GenBank/DDBJ databases">
        <title>Amycolatopsis antarcticus sp. nov., isolated from the surface of an Antarcticus brown macroalga.</title>
        <authorList>
            <person name="Wang J."/>
            <person name="Leiva S."/>
            <person name="Huang J."/>
            <person name="Huang Y."/>
        </authorList>
    </citation>
    <scope>NUCLEOTIDE SEQUENCE [LARGE SCALE GENOMIC DNA]</scope>
    <source>
        <strain evidence="2 3">AU-G6</strain>
    </source>
</reference>
<dbReference type="Proteomes" id="UP000242444">
    <property type="component" value="Unassembled WGS sequence"/>
</dbReference>
<comment type="caution">
    <text evidence="2">The sequence shown here is derived from an EMBL/GenBank/DDBJ whole genome shotgun (WGS) entry which is preliminary data.</text>
</comment>
<protein>
    <submittedName>
        <fullName evidence="2">Uncharacterized protein</fullName>
    </submittedName>
</protein>
<dbReference type="CDD" id="cd07043">
    <property type="entry name" value="STAS_anti-anti-sigma_factors"/>
    <property type="match status" value="1"/>
</dbReference>
<organism evidence="2 3">
    <name type="scientific">Amycolatopsis antarctica</name>
    <dbReference type="NCBI Taxonomy" id="1854586"/>
    <lineage>
        <taxon>Bacteria</taxon>
        <taxon>Bacillati</taxon>
        <taxon>Actinomycetota</taxon>
        <taxon>Actinomycetes</taxon>
        <taxon>Pseudonocardiales</taxon>
        <taxon>Pseudonocardiaceae</taxon>
        <taxon>Amycolatopsis</taxon>
    </lineage>
</organism>
<dbReference type="AlphaFoldDB" id="A0A263CYX3"/>
<gene>
    <name evidence="2" type="ORF">CFN78_21760</name>
</gene>
<evidence type="ECO:0000256" key="1">
    <source>
        <dbReference type="SAM" id="MobiDB-lite"/>
    </source>
</evidence>
<proteinExistence type="predicted"/>
<name>A0A263CYX3_9PSEU</name>